<evidence type="ECO:0000256" key="3">
    <source>
        <dbReference type="ARBA" id="ARBA00022723"/>
    </source>
</evidence>
<dbReference type="InterPro" id="IPR013083">
    <property type="entry name" value="Znf_RING/FYVE/PHD"/>
</dbReference>
<evidence type="ECO:0000256" key="1">
    <source>
        <dbReference type="ARBA" id="ARBA00000900"/>
    </source>
</evidence>
<evidence type="ECO:0000259" key="8">
    <source>
        <dbReference type="PROSITE" id="PS50089"/>
    </source>
</evidence>
<feature type="compositionally biased region" description="Acidic residues" evidence="7">
    <location>
        <begin position="192"/>
        <end position="207"/>
    </location>
</feature>
<proteinExistence type="predicted"/>
<evidence type="ECO:0000256" key="5">
    <source>
        <dbReference type="ARBA" id="ARBA00022833"/>
    </source>
</evidence>
<feature type="domain" description="RING-type" evidence="8">
    <location>
        <begin position="222"/>
        <end position="265"/>
    </location>
</feature>
<dbReference type="EC" id="2.3.2.27" evidence="2"/>
<dbReference type="OrthoDB" id="1158218at2759"/>
<accession>A0A314YYG5</accession>
<evidence type="ECO:0000256" key="2">
    <source>
        <dbReference type="ARBA" id="ARBA00012483"/>
    </source>
</evidence>
<name>A0A314YYG5_PRUYE</name>
<sequence>MEIYHESDQGFFCDIKPLITTELVDHHPDHDHDHQNEKSSSPHDRAKLEINFTLFVYTKYYVNLSEEDETQSIAICQHEEPAITATHTIDDVRSLDTELDVVKIFLSEQLYQLKIDDDEWHDSVVEDIIKRGHEIGKSDSKKGPKILRLRVDMSITHILELCDICSDKTVLERDALLKKMLKRTRVVANDEQHDENEEEEEEEEEGGREEKRPRVVRENELCPICMEEFIAGWDEVTCMPCSHPFHEKCIGGWLRENQHNCPVCRFKLPIEHGSQGKVVVDECPNWLISSDHENENENENENE</sequence>
<evidence type="ECO:0000256" key="6">
    <source>
        <dbReference type="PROSITE-ProRule" id="PRU00175"/>
    </source>
</evidence>
<reference evidence="9 10" key="1">
    <citation type="submission" date="2018-02" db="EMBL/GenBank/DDBJ databases">
        <title>Draft genome of wild Prunus yedoensis var. nudiflora.</title>
        <authorList>
            <person name="Baek S."/>
            <person name="Kim J.-H."/>
            <person name="Choi K."/>
            <person name="Kim G.-B."/>
            <person name="Cho A."/>
            <person name="Jang H."/>
            <person name="Shin C.-H."/>
            <person name="Yu H.-J."/>
            <person name="Mun J.-H."/>
        </authorList>
    </citation>
    <scope>NUCLEOTIDE SEQUENCE [LARGE SCALE GENOMIC DNA]</scope>
    <source>
        <strain evidence="10">cv. Jeju island</strain>
        <tissue evidence="9">Leaf</tissue>
    </source>
</reference>
<dbReference type="SUPFAM" id="SSF57850">
    <property type="entry name" value="RING/U-box"/>
    <property type="match status" value="1"/>
</dbReference>
<evidence type="ECO:0000256" key="7">
    <source>
        <dbReference type="SAM" id="MobiDB-lite"/>
    </source>
</evidence>
<dbReference type="InterPro" id="IPR001841">
    <property type="entry name" value="Znf_RING"/>
</dbReference>
<organism evidence="9 10">
    <name type="scientific">Prunus yedoensis var. nudiflora</name>
    <dbReference type="NCBI Taxonomy" id="2094558"/>
    <lineage>
        <taxon>Eukaryota</taxon>
        <taxon>Viridiplantae</taxon>
        <taxon>Streptophyta</taxon>
        <taxon>Embryophyta</taxon>
        <taxon>Tracheophyta</taxon>
        <taxon>Spermatophyta</taxon>
        <taxon>Magnoliopsida</taxon>
        <taxon>eudicotyledons</taxon>
        <taxon>Gunneridae</taxon>
        <taxon>Pentapetalae</taxon>
        <taxon>rosids</taxon>
        <taxon>fabids</taxon>
        <taxon>Rosales</taxon>
        <taxon>Rosaceae</taxon>
        <taxon>Amygdaloideae</taxon>
        <taxon>Amygdaleae</taxon>
        <taxon>Prunus</taxon>
    </lineage>
</organism>
<dbReference type="GO" id="GO:0008270">
    <property type="term" value="F:zinc ion binding"/>
    <property type="evidence" value="ECO:0007669"/>
    <property type="project" value="UniProtKB-KW"/>
</dbReference>
<dbReference type="PANTHER" id="PTHR15710:SF77">
    <property type="entry name" value="RING-H2 FINGER PROTEIN ATL21B"/>
    <property type="match status" value="1"/>
</dbReference>
<dbReference type="Gene3D" id="3.30.40.10">
    <property type="entry name" value="Zinc/RING finger domain, C3HC4 (zinc finger)"/>
    <property type="match status" value="1"/>
</dbReference>
<dbReference type="PANTHER" id="PTHR15710">
    <property type="entry name" value="E3 UBIQUITIN-PROTEIN LIGASE PRAJA"/>
    <property type="match status" value="1"/>
</dbReference>
<dbReference type="SMART" id="SM00184">
    <property type="entry name" value="RING"/>
    <property type="match status" value="1"/>
</dbReference>
<dbReference type="AlphaFoldDB" id="A0A314YYG5"/>
<dbReference type="GO" id="GO:0061630">
    <property type="term" value="F:ubiquitin protein ligase activity"/>
    <property type="evidence" value="ECO:0007669"/>
    <property type="project" value="UniProtKB-EC"/>
</dbReference>
<protein>
    <recommendedName>
        <fullName evidence="2">RING-type E3 ubiquitin transferase</fullName>
        <ecNumber evidence="2">2.3.2.27</ecNumber>
    </recommendedName>
</protein>
<keyword evidence="10" id="KW-1185">Reference proteome</keyword>
<dbReference type="GO" id="GO:0016567">
    <property type="term" value="P:protein ubiquitination"/>
    <property type="evidence" value="ECO:0007669"/>
    <property type="project" value="TreeGrafter"/>
</dbReference>
<keyword evidence="5" id="KW-0862">Zinc</keyword>
<dbReference type="PROSITE" id="PS50089">
    <property type="entry name" value="ZF_RING_2"/>
    <property type="match status" value="1"/>
</dbReference>
<dbReference type="Pfam" id="PF13639">
    <property type="entry name" value="zf-RING_2"/>
    <property type="match status" value="1"/>
</dbReference>
<keyword evidence="4 6" id="KW-0863">Zinc-finger</keyword>
<evidence type="ECO:0000256" key="4">
    <source>
        <dbReference type="ARBA" id="ARBA00022771"/>
    </source>
</evidence>
<dbReference type="EMBL" id="PJQY01000392">
    <property type="protein sequence ID" value="PQQ11550.1"/>
    <property type="molecule type" value="Genomic_DNA"/>
</dbReference>
<keyword evidence="3" id="KW-0479">Metal-binding</keyword>
<gene>
    <name evidence="9" type="ORF">Pyn_38826</name>
</gene>
<comment type="catalytic activity">
    <reaction evidence="1">
        <text>S-ubiquitinyl-[E2 ubiquitin-conjugating enzyme]-L-cysteine + [acceptor protein]-L-lysine = [E2 ubiquitin-conjugating enzyme]-L-cysteine + N(6)-ubiquitinyl-[acceptor protein]-L-lysine.</text>
        <dbReference type="EC" id="2.3.2.27"/>
    </reaction>
</comment>
<feature type="region of interest" description="Disordered" evidence="7">
    <location>
        <begin position="188"/>
        <end position="213"/>
    </location>
</feature>
<dbReference type="GO" id="GO:0005737">
    <property type="term" value="C:cytoplasm"/>
    <property type="evidence" value="ECO:0007669"/>
    <property type="project" value="TreeGrafter"/>
</dbReference>
<dbReference type="STRING" id="2094558.A0A314YYG5"/>
<evidence type="ECO:0000313" key="10">
    <source>
        <dbReference type="Proteomes" id="UP000250321"/>
    </source>
</evidence>
<evidence type="ECO:0000313" key="9">
    <source>
        <dbReference type="EMBL" id="PQQ11550.1"/>
    </source>
</evidence>
<dbReference type="Proteomes" id="UP000250321">
    <property type="component" value="Unassembled WGS sequence"/>
</dbReference>
<comment type="caution">
    <text evidence="9">The sequence shown here is derived from an EMBL/GenBank/DDBJ whole genome shotgun (WGS) entry which is preliminary data.</text>
</comment>